<dbReference type="SUPFAM" id="SSF55781">
    <property type="entry name" value="GAF domain-like"/>
    <property type="match status" value="1"/>
</dbReference>
<accession>A0A0K6HUG4</accession>
<dbReference type="Pfam" id="PF01243">
    <property type="entry name" value="PNPOx_N"/>
    <property type="match status" value="1"/>
</dbReference>
<reference evidence="4" key="1">
    <citation type="submission" date="2015-08" db="EMBL/GenBank/DDBJ databases">
        <authorList>
            <person name="Varghese N."/>
        </authorList>
    </citation>
    <scope>NUCLEOTIDE SEQUENCE [LARGE SCALE GENOMIC DNA]</scope>
    <source>
        <strain evidence="4">DSM 18181</strain>
    </source>
</reference>
<dbReference type="EMBL" id="CYHF01000002">
    <property type="protein sequence ID" value="CUA94491.1"/>
    <property type="molecule type" value="Genomic_DNA"/>
</dbReference>
<evidence type="ECO:0000313" key="4">
    <source>
        <dbReference type="Proteomes" id="UP000183649"/>
    </source>
</evidence>
<dbReference type="InterPro" id="IPR029016">
    <property type="entry name" value="GAF-like_dom_sf"/>
</dbReference>
<dbReference type="AlphaFoldDB" id="A0A0K6HUG4"/>
<dbReference type="RefSeq" id="WP_342665684.1">
    <property type="nucleotide sequence ID" value="NZ_CYHF01000002.1"/>
</dbReference>
<keyword evidence="4" id="KW-1185">Reference proteome</keyword>
<protein>
    <submittedName>
        <fullName evidence="3">GAF domain/Pyridoxamine 5'-phosphate oxidase</fullName>
    </submittedName>
</protein>
<dbReference type="SUPFAM" id="SSF50475">
    <property type="entry name" value="FMN-binding split barrel"/>
    <property type="match status" value="1"/>
</dbReference>
<name>A0A0K6HUG4_9BURK</name>
<dbReference type="SMART" id="SM00065">
    <property type="entry name" value="GAF"/>
    <property type="match status" value="1"/>
</dbReference>
<gene>
    <name evidence="3" type="ORF">Ga0061069_102107</name>
</gene>
<dbReference type="Proteomes" id="UP000183649">
    <property type="component" value="Unassembled WGS sequence"/>
</dbReference>
<dbReference type="InterPro" id="IPR011576">
    <property type="entry name" value="Pyridox_Oxase_N"/>
</dbReference>
<dbReference type="InterPro" id="IPR012349">
    <property type="entry name" value="Split_barrel_FMN-bd"/>
</dbReference>
<sequence>MPDAAMPLHLSEETARFLQSGLSIILASAADGEPSVGRALACRVSEGGAVVELFVVAEKAQPLLDHLRGGAPIAVAFTRPSTHRTLQIKAATAELRPLTAQDRAFIARSQQAFVADVELLMGPHQGALLRAALGSPEDADLRIVVRPNASFEQTPGPRAGQPLTSAQAAPRADPSSAIDLPARLEHDFAARQSNATLRPERRSRPVSLAAIRACLEGIIPAAVASCAPDGTPNVTYVSQVEYVDADHVALTFQFFNKTRENVLANPRVSVLLIHPDTGQSFRLALHYLRTESEGPLFEAMKARLAGIASHSGMARVFRLLGADVYRVRRIDPVPGMVLVVEDPPCCRLEALRRMGARLQNAGDLSELTQTVLDDLAQHLDMQHSMVLLLDPARSALYAVASRGYADSGVGAEIALGQGVIGVAGQQRTPIRIGYYTQDSAYSQAIRAELGDAERHALETEIPLPGLPQPHSQLAVPICQSGRLLGVLFVESTRNLRFDAADEDTLVVLAQQLGQAIVLLLAQADDPAEPGASAAPTPPRDAAPLMVRHFAANDSVFLDEHYLIKGVAGAIFMRLVRDYVRQGRTAFSNKELRLDSALGLPDLTDNLEARLILLDRRLAEQQRGVLLEKTGRGRFRLVVQRPLRLVETPGSD</sequence>
<feature type="domain" description="GAF" evidence="2">
    <location>
        <begin position="363"/>
        <end position="526"/>
    </location>
</feature>
<evidence type="ECO:0000259" key="2">
    <source>
        <dbReference type="SMART" id="SM00065"/>
    </source>
</evidence>
<evidence type="ECO:0000256" key="1">
    <source>
        <dbReference type="SAM" id="MobiDB-lite"/>
    </source>
</evidence>
<feature type="region of interest" description="Disordered" evidence="1">
    <location>
        <begin position="150"/>
        <end position="174"/>
    </location>
</feature>
<dbReference type="PANTHER" id="PTHR40660">
    <property type="entry name" value="5'-PHOSPHATE OXIDASE PUTATIVE DOMAIN-CONTAINING PROTEIN-RELATED"/>
    <property type="match status" value="1"/>
</dbReference>
<dbReference type="Pfam" id="PF01590">
    <property type="entry name" value="GAF"/>
    <property type="match status" value="1"/>
</dbReference>
<dbReference type="Gene3D" id="3.30.450.40">
    <property type="match status" value="1"/>
</dbReference>
<evidence type="ECO:0000313" key="3">
    <source>
        <dbReference type="EMBL" id="CUA94491.1"/>
    </source>
</evidence>
<proteinExistence type="predicted"/>
<dbReference type="STRING" id="339866.GCA_001418255_00631"/>
<dbReference type="InterPro" id="IPR003018">
    <property type="entry name" value="GAF"/>
</dbReference>
<dbReference type="Gene3D" id="2.30.110.10">
    <property type="entry name" value="Electron Transport, Fmn-binding Protein, Chain A"/>
    <property type="match status" value="1"/>
</dbReference>
<organism evidence="3 4">
    <name type="scientific">Thiomonas bhubaneswarensis</name>
    <dbReference type="NCBI Taxonomy" id="339866"/>
    <lineage>
        <taxon>Bacteria</taxon>
        <taxon>Pseudomonadati</taxon>
        <taxon>Pseudomonadota</taxon>
        <taxon>Betaproteobacteria</taxon>
        <taxon>Burkholderiales</taxon>
        <taxon>Thiomonas</taxon>
    </lineage>
</organism>
<dbReference type="PANTHER" id="PTHR40660:SF1">
    <property type="entry name" value="5'-PHOSPHATE OXIDASE PUTATIVE DOMAIN-CONTAINING PROTEIN-RELATED"/>
    <property type="match status" value="1"/>
</dbReference>